<feature type="transmembrane region" description="Helical" evidence="6">
    <location>
        <begin position="225"/>
        <end position="250"/>
    </location>
</feature>
<evidence type="ECO:0000256" key="2">
    <source>
        <dbReference type="ARBA" id="ARBA00022475"/>
    </source>
</evidence>
<organism evidence="7 8">
    <name type="scientific">Ferrovibrio xuzhouensis</name>
    <dbReference type="NCBI Taxonomy" id="1576914"/>
    <lineage>
        <taxon>Bacteria</taxon>
        <taxon>Pseudomonadati</taxon>
        <taxon>Pseudomonadota</taxon>
        <taxon>Alphaproteobacteria</taxon>
        <taxon>Rhodospirillales</taxon>
        <taxon>Rhodospirillaceae</taxon>
        <taxon>Ferrovibrio</taxon>
    </lineage>
</organism>
<keyword evidence="4 6" id="KW-1133">Transmembrane helix</keyword>
<dbReference type="EMBL" id="JBHRYJ010000009">
    <property type="protein sequence ID" value="MFC3678408.1"/>
    <property type="molecule type" value="Genomic_DNA"/>
</dbReference>
<keyword evidence="2" id="KW-1003">Cell membrane</keyword>
<name>A0ABV7VLN4_9PROT</name>
<dbReference type="CDD" id="cd06580">
    <property type="entry name" value="TM_PBP1_transp_TpRbsC_like"/>
    <property type="match status" value="1"/>
</dbReference>
<comment type="subcellular location">
    <subcellularLocation>
        <location evidence="1">Cell membrane</location>
        <topology evidence="1">Multi-pass membrane protein</topology>
    </subcellularLocation>
</comment>
<dbReference type="PANTHER" id="PTHR47089">
    <property type="entry name" value="ABC TRANSPORTER, PERMEASE PROTEIN"/>
    <property type="match status" value="1"/>
</dbReference>
<feature type="transmembrane region" description="Helical" evidence="6">
    <location>
        <begin position="186"/>
        <end position="204"/>
    </location>
</feature>
<feature type="transmembrane region" description="Helical" evidence="6">
    <location>
        <begin position="270"/>
        <end position="297"/>
    </location>
</feature>
<evidence type="ECO:0000313" key="7">
    <source>
        <dbReference type="EMBL" id="MFC3678408.1"/>
    </source>
</evidence>
<dbReference type="Pfam" id="PF02653">
    <property type="entry name" value="BPD_transp_2"/>
    <property type="match status" value="1"/>
</dbReference>
<evidence type="ECO:0000256" key="5">
    <source>
        <dbReference type="ARBA" id="ARBA00023136"/>
    </source>
</evidence>
<evidence type="ECO:0000256" key="6">
    <source>
        <dbReference type="SAM" id="Phobius"/>
    </source>
</evidence>
<gene>
    <name evidence="7" type="ORF">ACFOOQ_22875</name>
</gene>
<feature type="transmembrane region" description="Helical" evidence="6">
    <location>
        <begin position="139"/>
        <end position="158"/>
    </location>
</feature>
<reference evidence="8" key="1">
    <citation type="journal article" date="2019" name="Int. J. Syst. Evol. Microbiol.">
        <title>The Global Catalogue of Microorganisms (GCM) 10K type strain sequencing project: providing services to taxonomists for standard genome sequencing and annotation.</title>
        <authorList>
            <consortium name="The Broad Institute Genomics Platform"/>
            <consortium name="The Broad Institute Genome Sequencing Center for Infectious Disease"/>
            <person name="Wu L."/>
            <person name="Ma J."/>
        </authorList>
    </citation>
    <scope>NUCLEOTIDE SEQUENCE [LARGE SCALE GENOMIC DNA]</scope>
    <source>
        <strain evidence="8">KCTC 42182</strain>
    </source>
</reference>
<comment type="caution">
    <text evidence="7">The sequence shown here is derived from an EMBL/GenBank/DDBJ whole genome shotgun (WGS) entry which is preliminary data.</text>
</comment>
<evidence type="ECO:0000256" key="4">
    <source>
        <dbReference type="ARBA" id="ARBA00022989"/>
    </source>
</evidence>
<feature type="transmembrane region" description="Helical" evidence="6">
    <location>
        <begin position="103"/>
        <end position="127"/>
    </location>
</feature>
<protein>
    <submittedName>
        <fullName evidence="7">ABC transporter permease</fullName>
    </submittedName>
</protein>
<keyword evidence="8" id="KW-1185">Reference proteome</keyword>
<evidence type="ECO:0000313" key="8">
    <source>
        <dbReference type="Proteomes" id="UP001595711"/>
    </source>
</evidence>
<dbReference type="RefSeq" id="WP_379730041.1">
    <property type="nucleotide sequence ID" value="NZ_JBHRYJ010000009.1"/>
</dbReference>
<dbReference type="PANTHER" id="PTHR47089:SF1">
    <property type="entry name" value="GUANOSINE ABC TRANSPORTER PERMEASE PROTEIN NUPP"/>
    <property type="match status" value="1"/>
</dbReference>
<feature type="transmembrane region" description="Helical" evidence="6">
    <location>
        <begin position="309"/>
        <end position="331"/>
    </location>
</feature>
<evidence type="ECO:0000256" key="1">
    <source>
        <dbReference type="ARBA" id="ARBA00004651"/>
    </source>
</evidence>
<feature type="transmembrane region" description="Helical" evidence="6">
    <location>
        <begin position="80"/>
        <end position="97"/>
    </location>
</feature>
<dbReference type="Proteomes" id="UP001595711">
    <property type="component" value="Unassembled WGS sequence"/>
</dbReference>
<dbReference type="InterPro" id="IPR001851">
    <property type="entry name" value="ABC_transp_permease"/>
</dbReference>
<keyword evidence="3 6" id="KW-0812">Transmembrane</keyword>
<evidence type="ECO:0000256" key="3">
    <source>
        <dbReference type="ARBA" id="ARBA00022692"/>
    </source>
</evidence>
<accession>A0ABV7VLN4</accession>
<proteinExistence type="predicted"/>
<sequence>MPRRILAVLLVLVATFVGAVVFFLALGKPPLAMIGSMVMYAFGDTYSISETLVKATPILFCAMATIIPARLGLISVGADGQLYMGALVATGVMIAAHDLGLGWLLFPLVGLAAIVGGAVWGIIPAYLKARIGVHETITTLLLNYIAALLVNFVVYGPWKDTGNLGWPATISFPPEAALPTLFGTRVNLGFIIAVAIALVVHWYLSRSRVGVELRVLRENRALGSAIGLNFGRAALMTMAIGGALAGLSGWGEASAVQGRLQPGLSLGYGLTGFLVGWLSGHNMLWAVVLSVLIGGLYSAGDALQDIAKVPAASAMVLQGVLFVVALSVSGWDRLRAGRHG</sequence>
<keyword evidence="5 6" id="KW-0472">Membrane</keyword>